<evidence type="ECO:0000313" key="2">
    <source>
        <dbReference type="Proteomes" id="UP000005439"/>
    </source>
</evidence>
<keyword evidence="2" id="KW-1185">Reference proteome</keyword>
<reference evidence="2" key="1">
    <citation type="submission" date="2011-12" db="EMBL/GenBank/DDBJ databases">
        <title>The complete genome of chromosome of Sulfobacillus acidophilus DSM 10332.</title>
        <authorList>
            <person name="Lucas S."/>
            <person name="Han J."/>
            <person name="Lapidus A."/>
            <person name="Bruce D."/>
            <person name="Goodwin L."/>
            <person name="Pitluck S."/>
            <person name="Peters L."/>
            <person name="Kyrpides N."/>
            <person name="Mavromatis K."/>
            <person name="Ivanova N."/>
            <person name="Mikhailova N."/>
            <person name="Chertkov O."/>
            <person name="Saunders E."/>
            <person name="Detter J.C."/>
            <person name="Tapia R."/>
            <person name="Han C."/>
            <person name="Land M."/>
            <person name="Hauser L."/>
            <person name="Markowitz V."/>
            <person name="Cheng J.-F."/>
            <person name="Hugenholtz P."/>
            <person name="Woyke T."/>
            <person name="Wu D."/>
            <person name="Pukall R."/>
            <person name="Gehrich-Schroeter G."/>
            <person name="Schneider S."/>
            <person name="Klenk H.-P."/>
            <person name="Eisen J.A."/>
        </authorList>
    </citation>
    <scope>NUCLEOTIDE SEQUENCE [LARGE SCALE GENOMIC DNA]</scope>
    <source>
        <strain evidence="2">ATCC 700253 / DSM 10332 / NAL</strain>
    </source>
</reference>
<dbReference type="EMBL" id="CP003179">
    <property type="protein sequence ID" value="AEW06826.1"/>
    <property type="molecule type" value="Genomic_DNA"/>
</dbReference>
<dbReference type="AlphaFoldDB" id="G8TTR7"/>
<reference evidence="1 2" key="2">
    <citation type="journal article" date="2012" name="Stand. Genomic Sci.">
        <title>Complete genome sequence of the moderately thermophilic mineral-sulfide-oxidizing firmicute Sulfobacillus acidophilus type strain (NAL(T)).</title>
        <authorList>
            <person name="Anderson I."/>
            <person name="Chertkov O."/>
            <person name="Chen A."/>
            <person name="Saunders E."/>
            <person name="Lapidus A."/>
            <person name="Nolan M."/>
            <person name="Lucas S."/>
            <person name="Hammon N."/>
            <person name="Deshpande S."/>
            <person name="Cheng J.F."/>
            <person name="Han C."/>
            <person name="Tapia R."/>
            <person name="Goodwin L.A."/>
            <person name="Pitluck S."/>
            <person name="Liolios K."/>
            <person name="Pagani I."/>
            <person name="Ivanova N."/>
            <person name="Mikhailova N."/>
            <person name="Pati A."/>
            <person name="Palaniappan K."/>
            <person name="Land M."/>
            <person name="Pan C."/>
            <person name="Rohde M."/>
            <person name="Pukall R."/>
            <person name="Goker M."/>
            <person name="Detter J.C."/>
            <person name="Woyke T."/>
            <person name="Bristow J."/>
            <person name="Eisen J.A."/>
            <person name="Markowitz V."/>
            <person name="Hugenholtz P."/>
            <person name="Kyrpides N.C."/>
            <person name="Klenk H.P."/>
            <person name="Mavromatis K."/>
        </authorList>
    </citation>
    <scope>NUCLEOTIDE SEQUENCE [LARGE SCALE GENOMIC DNA]</scope>
    <source>
        <strain evidence="2">ATCC 700253 / DSM 10332 / NAL</strain>
    </source>
</reference>
<name>G8TTR7_SULAD</name>
<dbReference type="PATRIC" id="fig|679936.5.peg.3503"/>
<dbReference type="HOGENOM" id="CLU_764880_0_0_9"/>
<dbReference type="STRING" id="679936.Sulac_3383"/>
<organism evidence="1 2">
    <name type="scientific">Sulfobacillus acidophilus (strain ATCC 700253 / DSM 10332 / NAL)</name>
    <dbReference type="NCBI Taxonomy" id="679936"/>
    <lineage>
        <taxon>Bacteria</taxon>
        <taxon>Bacillati</taxon>
        <taxon>Bacillota</taxon>
        <taxon>Clostridia</taxon>
        <taxon>Eubacteriales</taxon>
        <taxon>Clostridiales Family XVII. Incertae Sedis</taxon>
        <taxon>Sulfobacillus</taxon>
    </lineage>
</organism>
<proteinExistence type="predicted"/>
<sequence length="362" mass="37980">MRRKAVGQWLVIGVGAGILAGCGGPRGPEPISHGMTAGQVQAEILARVRNWHVVSEHVTLSLTENGMRQAYSASLTDQVNPPLFSMQVTPVTGAPYEVVDNGLNTVLYQPGSSHYAIEPASPMPWRWFQLAAGDFPQMLASSRAVGVTVKPKVAVLTLNTPIAPNIQARTEVWFNLETNTPMRWESSWSGNSLTLIPSHVEVNASGGIGGFTPPTGVTPMVMPSGAVDGYLPPPGPVMLRDAVNFPLVLPPAGMPLALNAIQTDANTSPETLVLTYMTPNGTPVVITESRRTGFTPPPGVPVITENVGALTVMTGVLPEGVNLAALTLGHTLVVVEGPQNVVENLLTAWANSVTASPSITGG</sequence>
<dbReference type="PROSITE" id="PS51257">
    <property type="entry name" value="PROKAR_LIPOPROTEIN"/>
    <property type="match status" value="1"/>
</dbReference>
<dbReference type="Proteomes" id="UP000005439">
    <property type="component" value="Chromosome"/>
</dbReference>
<evidence type="ECO:0000313" key="1">
    <source>
        <dbReference type="EMBL" id="AEW06826.1"/>
    </source>
</evidence>
<protein>
    <submittedName>
        <fullName evidence="1">Uncharacterized protein</fullName>
    </submittedName>
</protein>
<dbReference type="KEGG" id="sap:Sulac_3383"/>
<accession>G8TTR7</accession>
<gene>
    <name evidence="1" type="ordered locus">Sulac_3383</name>
</gene>